<dbReference type="Proteomes" id="UP000190744">
    <property type="component" value="Unassembled WGS sequence"/>
</dbReference>
<reference evidence="5" key="1">
    <citation type="submission" date="2015-09" db="EMBL/GenBank/DDBJ databases">
        <authorList>
            <person name="Fill T.P."/>
            <person name="Baretta J.F."/>
            <person name="de Almeida L.G."/>
            <person name="Rocha M."/>
            <person name="de Souza D.H."/>
            <person name="Malavazi I."/>
            <person name="Cerdeira L.T."/>
            <person name="Hong H."/>
            <person name="Samborskyy M."/>
            <person name="de Vasconcelos A.T."/>
            <person name="Leadlay P."/>
            <person name="Rodrigues-Filho E."/>
        </authorList>
    </citation>
    <scope>NUCLEOTIDE SEQUENCE [LARGE SCALE GENOMIC DNA]</scope>
    <source>
        <strain evidence="5">LaBioMMi 136</strain>
    </source>
</reference>
<dbReference type="InterPro" id="IPR001466">
    <property type="entry name" value="Beta-lactam-related"/>
</dbReference>
<dbReference type="Pfam" id="PF26335">
    <property type="entry name" value="ARB_00930_C"/>
    <property type="match status" value="1"/>
</dbReference>
<dbReference type="InterPro" id="IPR012338">
    <property type="entry name" value="Beta-lactam/transpept-like"/>
</dbReference>
<evidence type="ECO:0000256" key="1">
    <source>
        <dbReference type="SAM" id="SignalP"/>
    </source>
</evidence>
<gene>
    <name evidence="4" type="ORF">PEBR_37603</name>
</gene>
<evidence type="ECO:0000313" key="4">
    <source>
        <dbReference type="EMBL" id="OOQ82787.1"/>
    </source>
</evidence>
<comment type="caution">
    <text evidence="4">The sequence shown here is derived from an EMBL/GenBank/DDBJ whole genome shotgun (WGS) entry which is preliminary data.</text>
</comment>
<proteinExistence type="predicted"/>
<dbReference type="AlphaFoldDB" id="A0A1S9RBB4"/>
<dbReference type="InterPro" id="IPR051478">
    <property type="entry name" value="Beta-lactamase-like_AB/R"/>
</dbReference>
<feature type="chain" id="PRO_5012774923" evidence="1">
    <location>
        <begin position="25"/>
        <end position="571"/>
    </location>
</feature>
<organism evidence="4 5">
    <name type="scientific">Penicillium brasilianum</name>
    <dbReference type="NCBI Taxonomy" id="104259"/>
    <lineage>
        <taxon>Eukaryota</taxon>
        <taxon>Fungi</taxon>
        <taxon>Dikarya</taxon>
        <taxon>Ascomycota</taxon>
        <taxon>Pezizomycotina</taxon>
        <taxon>Eurotiomycetes</taxon>
        <taxon>Eurotiomycetidae</taxon>
        <taxon>Eurotiales</taxon>
        <taxon>Aspergillaceae</taxon>
        <taxon>Penicillium</taxon>
    </lineage>
</organism>
<feature type="domain" description="Beta-lactamase-like ARB-00930-like C-terminal" evidence="3">
    <location>
        <begin position="431"/>
        <end position="570"/>
    </location>
</feature>
<protein>
    <submittedName>
        <fullName evidence="4">Uncharacterized protein</fullName>
    </submittedName>
</protein>
<name>A0A1S9RBB4_PENBI</name>
<dbReference type="Pfam" id="PF00144">
    <property type="entry name" value="Beta-lactamase"/>
    <property type="match status" value="1"/>
</dbReference>
<feature type="domain" description="Beta-lactamase-related" evidence="2">
    <location>
        <begin position="101"/>
        <end position="417"/>
    </location>
</feature>
<sequence>MAHLRITLHKLLLLLLFHIAAIDAVHLCPLQGPTWPAPTGLSNDVTIQSALKNITKTIQNASDAGDFSAASLSLEIFDTSSSSALLTYAHTAKEINNILGVSKVDENTVFRIGSTSKLFPMLLLLSQGGISPLQDPISKYIPEIKAAADDLLRNSTKINDGIDYTKWNEITVGELASHLAGIARDYGVFDLTEQASLLQSLGFPALPLAQIPSCGVPKPRSRMQFFDGLLKSHPIVPTSSTPIYSNAAFQVLGYVVEALSNGEDFEKVLREKIINPLNMAHTFYTTPNSSLGVIPSYQGEYWWNFDIGEEAPAGGIFSSAKDMSTFGRAILNSSLLPRSTTRRWLKPLAHTSSIDYAVGAPWEILSFRNERPIDLYTKSGDIGTYSCVLSLDPDHNAGFVLLGAGNNTHTSLALASDLVSERLLPALEQAAKNQAHTRFAGTYALGTVNSSITITTDDGPALVIMSWVNNGTNMFPSYMALSGIADPSMLSIRLYSTGLENPGQLSFRAVIPPPLPSGIGPFSSSCISWVTVDAQVYGNVGLDEFVFHLDRKGNAVSVSPRVLRTVLLKTK</sequence>
<evidence type="ECO:0000313" key="5">
    <source>
        <dbReference type="Proteomes" id="UP000190744"/>
    </source>
</evidence>
<dbReference type="Gene3D" id="3.40.710.10">
    <property type="entry name" value="DD-peptidase/beta-lactamase superfamily"/>
    <property type="match status" value="1"/>
</dbReference>
<keyword evidence="1" id="KW-0732">Signal</keyword>
<dbReference type="SUPFAM" id="SSF56601">
    <property type="entry name" value="beta-lactamase/transpeptidase-like"/>
    <property type="match status" value="1"/>
</dbReference>
<evidence type="ECO:0000259" key="2">
    <source>
        <dbReference type="Pfam" id="PF00144"/>
    </source>
</evidence>
<dbReference type="EMBL" id="LJBN01000211">
    <property type="protein sequence ID" value="OOQ82787.1"/>
    <property type="molecule type" value="Genomic_DNA"/>
</dbReference>
<dbReference type="InterPro" id="IPR058664">
    <property type="entry name" value="ARB_00930-like_C"/>
</dbReference>
<accession>A0A1S9RBB4</accession>
<dbReference type="PANTHER" id="PTHR22935">
    <property type="entry name" value="PENICILLIN-BINDING PROTEIN"/>
    <property type="match status" value="1"/>
</dbReference>
<dbReference type="PANTHER" id="PTHR22935:SF97">
    <property type="entry name" value="BETA-LACTAMASE-RELATED DOMAIN-CONTAINING PROTEIN"/>
    <property type="match status" value="1"/>
</dbReference>
<evidence type="ECO:0000259" key="3">
    <source>
        <dbReference type="Pfam" id="PF26335"/>
    </source>
</evidence>
<feature type="signal peptide" evidence="1">
    <location>
        <begin position="1"/>
        <end position="24"/>
    </location>
</feature>